<evidence type="ECO:0008006" key="4">
    <source>
        <dbReference type="Google" id="ProtNLM"/>
    </source>
</evidence>
<reference evidence="2" key="1">
    <citation type="submission" date="2024-05" db="EMBL/GenBank/DDBJ databases">
        <title>Alkalihalobacillus sp. strain MEB203 novel alkaliphilic bacterium from Lonar Lake, India.</title>
        <authorList>
            <person name="Joshi A."/>
            <person name="Thite S."/>
            <person name="Mengade P."/>
        </authorList>
    </citation>
    <scope>NUCLEOTIDE SEQUENCE</scope>
    <source>
        <strain evidence="2">MEB 203</strain>
    </source>
</reference>
<dbReference type="Proteomes" id="UP001148125">
    <property type="component" value="Unassembled WGS sequence"/>
</dbReference>
<keyword evidence="3" id="KW-1185">Reference proteome</keyword>
<proteinExistence type="predicted"/>
<feature type="transmembrane region" description="Helical" evidence="1">
    <location>
        <begin position="6"/>
        <end position="37"/>
    </location>
</feature>
<gene>
    <name evidence="2" type="ORF">N7Z68_22990</name>
</gene>
<organism evidence="2 3">
    <name type="scientific">Alkalihalobacterium chitinilyticum</name>
    <dbReference type="NCBI Taxonomy" id="2980103"/>
    <lineage>
        <taxon>Bacteria</taxon>
        <taxon>Bacillati</taxon>
        <taxon>Bacillota</taxon>
        <taxon>Bacilli</taxon>
        <taxon>Bacillales</taxon>
        <taxon>Bacillaceae</taxon>
        <taxon>Alkalihalobacterium</taxon>
    </lineage>
</organism>
<dbReference type="RefSeq" id="WP_275120761.1">
    <property type="nucleotide sequence ID" value="NZ_JAOTPO010000027.1"/>
</dbReference>
<dbReference type="EMBL" id="JAOTPO010000027">
    <property type="protein sequence ID" value="MDE5416175.1"/>
    <property type="molecule type" value="Genomic_DNA"/>
</dbReference>
<evidence type="ECO:0000313" key="2">
    <source>
        <dbReference type="EMBL" id="MDE5416175.1"/>
    </source>
</evidence>
<evidence type="ECO:0000313" key="3">
    <source>
        <dbReference type="Proteomes" id="UP001148125"/>
    </source>
</evidence>
<name>A0ABT5VLM7_9BACI</name>
<keyword evidence="1" id="KW-0812">Transmembrane</keyword>
<protein>
    <recommendedName>
        <fullName evidence="4">DUF2273 domain-containing protein</fullName>
    </recommendedName>
</protein>
<keyword evidence="1" id="KW-0472">Membrane</keyword>
<keyword evidence="1" id="KW-1133">Transmembrane helix</keyword>
<comment type="caution">
    <text evidence="2">The sequence shown here is derived from an EMBL/GenBank/DDBJ whole genome shotgun (WGS) entry which is preliminary data.</text>
</comment>
<sequence>MFPKHLIQYIIIGGVIGFFFGGVWNGISAMVLIWIAVRFEYFIRTYEKKNFES</sequence>
<evidence type="ECO:0000256" key="1">
    <source>
        <dbReference type="SAM" id="Phobius"/>
    </source>
</evidence>
<accession>A0ABT5VLM7</accession>